<feature type="transmembrane region" description="Helical" evidence="6">
    <location>
        <begin position="428"/>
        <end position="452"/>
    </location>
</feature>
<gene>
    <name evidence="8" type="ORF">ARMOST_10645</name>
</gene>
<keyword evidence="9" id="KW-1185">Reference proteome</keyword>
<dbReference type="Proteomes" id="UP000219338">
    <property type="component" value="Unassembled WGS sequence"/>
</dbReference>
<dbReference type="GO" id="GO:0005975">
    <property type="term" value="P:carbohydrate metabolic process"/>
    <property type="evidence" value="ECO:0007669"/>
    <property type="project" value="InterPro"/>
</dbReference>
<keyword evidence="6" id="KW-0812">Transmembrane</keyword>
<feature type="region of interest" description="Disordered" evidence="5">
    <location>
        <begin position="469"/>
        <end position="521"/>
    </location>
</feature>
<dbReference type="GO" id="GO:0004714">
    <property type="term" value="F:transmembrane receptor protein tyrosine kinase activity"/>
    <property type="evidence" value="ECO:0007669"/>
    <property type="project" value="UniProtKB-EC"/>
</dbReference>
<evidence type="ECO:0000256" key="7">
    <source>
        <dbReference type="SAM" id="SignalP"/>
    </source>
</evidence>
<keyword evidence="6" id="KW-0472">Membrane</keyword>
<proteinExistence type="predicted"/>
<feature type="compositionally biased region" description="Low complexity" evidence="5">
    <location>
        <begin position="399"/>
        <end position="426"/>
    </location>
</feature>
<evidence type="ECO:0000256" key="3">
    <source>
        <dbReference type="ARBA" id="ARBA00022777"/>
    </source>
</evidence>
<feature type="region of interest" description="Disordered" evidence="5">
    <location>
        <begin position="536"/>
        <end position="604"/>
    </location>
</feature>
<evidence type="ECO:0000256" key="2">
    <source>
        <dbReference type="ARBA" id="ARBA00022679"/>
    </source>
</evidence>
<dbReference type="EMBL" id="FUEG01000008">
    <property type="protein sequence ID" value="SJL07299.1"/>
    <property type="molecule type" value="Genomic_DNA"/>
</dbReference>
<reference evidence="9" key="1">
    <citation type="journal article" date="2017" name="Nat. Ecol. Evol.">
        <title>Genome expansion and lineage-specific genetic innovations in the forest pathogenic fungi Armillaria.</title>
        <authorList>
            <person name="Sipos G."/>
            <person name="Prasanna A.N."/>
            <person name="Walter M.C."/>
            <person name="O'Connor E."/>
            <person name="Balint B."/>
            <person name="Krizsan K."/>
            <person name="Kiss B."/>
            <person name="Hess J."/>
            <person name="Varga T."/>
            <person name="Slot J."/>
            <person name="Riley R."/>
            <person name="Boka B."/>
            <person name="Rigling D."/>
            <person name="Barry K."/>
            <person name="Lee J."/>
            <person name="Mihaltcheva S."/>
            <person name="LaButti K."/>
            <person name="Lipzen A."/>
            <person name="Waldron R."/>
            <person name="Moloney N.M."/>
            <person name="Sperisen C."/>
            <person name="Kredics L."/>
            <person name="Vagvoelgyi C."/>
            <person name="Patrignani A."/>
            <person name="Fitzpatrick D."/>
            <person name="Nagy I."/>
            <person name="Doyle S."/>
            <person name="Anderson J.B."/>
            <person name="Grigoriev I.V."/>
            <person name="Gueldener U."/>
            <person name="Muensterkoetter M."/>
            <person name="Nagy L.G."/>
        </authorList>
    </citation>
    <scope>NUCLEOTIDE SEQUENCE [LARGE SCALE GENOMIC DNA]</scope>
    <source>
        <strain evidence="9">C18/9</strain>
    </source>
</reference>
<dbReference type="SUPFAM" id="SSF48208">
    <property type="entry name" value="Six-hairpin glycosidases"/>
    <property type="match status" value="1"/>
</dbReference>
<organism evidence="8 9">
    <name type="scientific">Armillaria ostoyae</name>
    <name type="common">Armillaria root rot fungus</name>
    <dbReference type="NCBI Taxonomy" id="47428"/>
    <lineage>
        <taxon>Eukaryota</taxon>
        <taxon>Fungi</taxon>
        <taxon>Dikarya</taxon>
        <taxon>Basidiomycota</taxon>
        <taxon>Agaricomycotina</taxon>
        <taxon>Agaricomycetes</taxon>
        <taxon>Agaricomycetidae</taxon>
        <taxon>Agaricales</taxon>
        <taxon>Marasmiineae</taxon>
        <taxon>Physalacriaceae</taxon>
        <taxon>Armillaria</taxon>
    </lineage>
</organism>
<keyword evidence="3" id="KW-0418">Kinase</keyword>
<dbReference type="STRING" id="47428.A0A284REW2"/>
<evidence type="ECO:0000313" key="8">
    <source>
        <dbReference type="EMBL" id="SJL07299.1"/>
    </source>
</evidence>
<keyword evidence="4" id="KW-0829">Tyrosine-protein kinase</keyword>
<sequence length="604" mass="64310">MLFWTLVAHSLLLVAAQDFTPSSSWRSPNVTTSQDERISIAGAALDKTVGFFRNGSFNDSAYGTPGMIYAQMAEFDRITNQTKYKDVLKTYFPLMEAARPNFLDEFVSLCFIRAFVCSFFSSSSSIAELWAIPHVKMGCSSYGYAAARAYEVYQDETFLDYAITSWTSAGAYTLSDSDTSSGSTPGKSFNVQATCQGITMAGGTFWETDQDNPTIVGLATGSYLVVSALLAEATGNKTYLDAAINSATFIHSHLYNIQRINPYNSGLFIEGLAILDSISGNATTQTLLRETVAAAVANNAWQGANGIIANGNSKIGDPLMMRGLGAVYSRNTAYSDMRNYVKEYIGVQYNAVLELATSNGTNVYGASWVGPPSSVFSSDNQTAALSVLINGILLKDQEPPSSNTSDSDSSSGSGSGSSSAPDKSPSPAGAIAGGVVGGIAPLVIIGLVVFFVRRRRRREKTRRSVLLDDDLSPSSLSPPAPTPFIMAPLTSTQSNSDKQPYSPTNSQRSEKVPAGGRSYVGQSSMGEKAALLHAQSTASLQAGSSTQPQSSTPEAAAAAPGSSNEEPQRVNLPTEELVRLLNERLQAGGHWDEDEMPPEYHTAS</sequence>
<dbReference type="EC" id="2.7.10.1" evidence="1"/>
<dbReference type="InterPro" id="IPR044912">
    <property type="entry name" value="Egfr_JX_dom"/>
</dbReference>
<dbReference type="AlphaFoldDB" id="A0A284REW2"/>
<evidence type="ECO:0000313" key="9">
    <source>
        <dbReference type="Proteomes" id="UP000219338"/>
    </source>
</evidence>
<keyword evidence="7" id="KW-0732">Signal</keyword>
<evidence type="ECO:0000256" key="1">
    <source>
        <dbReference type="ARBA" id="ARBA00011902"/>
    </source>
</evidence>
<dbReference type="Gene3D" id="1.50.10.20">
    <property type="match status" value="1"/>
</dbReference>
<dbReference type="OMA" id="HWDEDEM"/>
<evidence type="ECO:0000256" key="4">
    <source>
        <dbReference type="ARBA" id="ARBA00023137"/>
    </source>
</evidence>
<feature type="signal peptide" evidence="7">
    <location>
        <begin position="1"/>
        <end position="16"/>
    </location>
</feature>
<feature type="chain" id="PRO_5012289626" description="receptor protein-tyrosine kinase" evidence="7">
    <location>
        <begin position="17"/>
        <end position="604"/>
    </location>
</feature>
<name>A0A284REW2_ARMOS</name>
<dbReference type="InterPro" id="IPR008928">
    <property type="entry name" value="6-hairpin_glycosidase_sf"/>
</dbReference>
<dbReference type="Gene3D" id="6.10.250.2930">
    <property type="match status" value="1"/>
</dbReference>
<feature type="compositionally biased region" description="Polar residues" evidence="5">
    <location>
        <begin position="489"/>
        <end position="507"/>
    </location>
</feature>
<feature type="compositionally biased region" description="Polar residues" evidence="5">
    <location>
        <begin position="536"/>
        <end position="553"/>
    </location>
</feature>
<dbReference type="OrthoDB" id="3068171at2759"/>
<protein>
    <recommendedName>
        <fullName evidence="1">receptor protein-tyrosine kinase</fullName>
        <ecNumber evidence="1">2.7.10.1</ecNumber>
    </recommendedName>
</protein>
<evidence type="ECO:0000256" key="5">
    <source>
        <dbReference type="SAM" id="MobiDB-lite"/>
    </source>
</evidence>
<keyword evidence="2" id="KW-0808">Transferase</keyword>
<feature type="region of interest" description="Disordered" evidence="5">
    <location>
        <begin position="396"/>
        <end position="426"/>
    </location>
</feature>
<accession>A0A284REW2</accession>
<evidence type="ECO:0000256" key="6">
    <source>
        <dbReference type="SAM" id="Phobius"/>
    </source>
</evidence>
<keyword evidence="6" id="KW-1133">Transmembrane helix</keyword>